<dbReference type="PANTHER" id="PTHR43179:SF7">
    <property type="entry name" value="RHAMNOSYLTRANSFERASE WBBL"/>
    <property type="match status" value="1"/>
</dbReference>
<dbReference type="Proteomes" id="UP001596391">
    <property type="component" value="Unassembled WGS sequence"/>
</dbReference>
<keyword evidence="2" id="KW-0808">Transferase</keyword>
<dbReference type="InterPro" id="IPR001173">
    <property type="entry name" value="Glyco_trans_2-like"/>
</dbReference>
<dbReference type="RefSeq" id="WP_263370017.1">
    <property type="nucleotide sequence ID" value="NZ_JAGSYD010000001.1"/>
</dbReference>
<dbReference type="Gene3D" id="3.90.550.10">
    <property type="entry name" value="Spore Coat Polysaccharide Biosynthesis Protein SpsA, Chain A"/>
    <property type="match status" value="1"/>
</dbReference>
<dbReference type="EC" id="2.4.-.-" evidence="2"/>
<dbReference type="CDD" id="cd04186">
    <property type="entry name" value="GT_2_like_c"/>
    <property type="match status" value="1"/>
</dbReference>
<dbReference type="EMBL" id="JBHSWI010000001">
    <property type="protein sequence ID" value="MFC6646338.1"/>
    <property type="molecule type" value="Genomic_DNA"/>
</dbReference>
<sequence>MSTYDVSVILVSFNTSKLTHECLTALYEELEGFTHEVLVVENASRDDSAAMIERDFPQVKLFRSDVNLGFGNANNVALPVAQGRYIVLLNTDAFIAPGGLRKAIAHMDATPRCGMGGGKLIGRDGGWQPSARMFHTVWIDFTVLTGLSYRFPKSKLFSALDRTWSDQSQPASVDWVPGAFAIIRPEALAQTGFFDPAFFLYYEEVDLCYRLKQAGWEIWYWPDIVITHIGGESSRSLKSLEFSSQAAQVVKWRMRSTFLYYRKHHGAQAWLAKWMEKSLYTASMWRNKLSSTPERKAKAERFANLRRLIDQAWDDTKGGRVSPPAPW</sequence>
<dbReference type="InterPro" id="IPR029044">
    <property type="entry name" value="Nucleotide-diphossugar_trans"/>
</dbReference>
<evidence type="ECO:0000313" key="3">
    <source>
        <dbReference type="Proteomes" id="UP001596391"/>
    </source>
</evidence>
<dbReference type="SUPFAM" id="SSF53448">
    <property type="entry name" value="Nucleotide-diphospho-sugar transferases"/>
    <property type="match status" value="1"/>
</dbReference>
<protein>
    <submittedName>
        <fullName evidence="2">Glycosyltransferase family 2 protein</fullName>
        <ecNumber evidence="2">2.4.-.-</ecNumber>
    </submittedName>
</protein>
<dbReference type="GO" id="GO:0016757">
    <property type="term" value="F:glycosyltransferase activity"/>
    <property type="evidence" value="ECO:0007669"/>
    <property type="project" value="UniProtKB-KW"/>
</dbReference>
<comment type="caution">
    <text evidence="2">The sequence shown here is derived from an EMBL/GenBank/DDBJ whole genome shotgun (WGS) entry which is preliminary data.</text>
</comment>
<keyword evidence="2" id="KW-0328">Glycosyltransferase</keyword>
<dbReference type="Pfam" id="PF00535">
    <property type="entry name" value="Glycos_transf_2"/>
    <property type="match status" value="1"/>
</dbReference>
<evidence type="ECO:0000259" key="1">
    <source>
        <dbReference type="Pfam" id="PF00535"/>
    </source>
</evidence>
<dbReference type="PANTHER" id="PTHR43179">
    <property type="entry name" value="RHAMNOSYLTRANSFERASE WBBL"/>
    <property type="match status" value="1"/>
</dbReference>
<keyword evidence="3" id="KW-1185">Reference proteome</keyword>
<gene>
    <name evidence="2" type="ORF">ACFQBQ_12230</name>
</gene>
<proteinExistence type="predicted"/>
<name>A0ABW1ZBA9_9BACT</name>
<organism evidence="2 3">
    <name type="scientific">Granulicella cerasi</name>
    <dbReference type="NCBI Taxonomy" id="741063"/>
    <lineage>
        <taxon>Bacteria</taxon>
        <taxon>Pseudomonadati</taxon>
        <taxon>Acidobacteriota</taxon>
        <taxon>Terriglobia</taxon>
        <taxon>Terriglobales</taxon>
        <taxon>Acidobacteriaceae</taxon>
        <taxon>Granulicella</taxon>
    </lineage>
</organism>
<feature type="domain" description="Glycosyltransferase 2-like" evidence="1">
    <location>
        <begin position="7"/>
        <end position="117"/>
    </location>
</feature>
<evidence type="ECO:0000313" key="2">
    <source>
        <dbReference type="EMBL" id="MFC6646338.1"/>
    </source>
</evidence>
<reference evidence="3" key="1">
    <citation type="journal article" date="2019" name="Int. J. Syst. Evol. Microbiol.">
        <title>The Global Catalogue of Microorganisms (GCM) 10K type strain sequencing project: providing services to taxonomists for standard genome sequencing and annotation.</title>
        <authorList>
            <consortium name="The Broad Institute Genomics Platform"/>
            <consortium name="The Broad Institute Genome Sequencing Center for Infectious Disease"/>
            <person name="Wu L."/>
            <person name="Ma J."/>
        </authorList>
    </citation>
    <scope>NUCLEOTIDE SEQUENCE [LARGE SCALE GENOMIC DNA]</scope>
    <source>
        <strain evidence="3">CGMCC 1.16026</strain>
    </source>
</reference>
<accession>A0ABW1ZBA9</accession>